<keyword evidence="4" id="KW-0238">DNA-binding</keyword>
<sequence>MEAYQLSDEERVELALINGATKGDNETLGELFDRYQPLVRRLWLNYSIANLDRQDWQQEAFLVLDRAVHNYRQEQRTRFCWYYRQLLTNRLRDLYRQTRAEKRIPAQLVQDLNAENDVTMIQDPVLTPEQIVMWRASYQEFLAQCSTNEREAYLLESEGRDLTEIAQVMGCSERKVKNALHRARAKLKKHLG</sequence>
<dbReference type="PANTHER" id="PTHR43133">
    <property type="entry name" value="RNA POLYMERASE ECF-TYPE SIGMA FACTO"/>
    <property type="match status" value="1"/>
</dbReference>
<dbReference type="Proteomes" id="UP000236514">
    <property type="component" value="Unassembled WGS sequence"/>
</dbReference>
<dbReference type="RefSeq" id="WP_004562741.1">
    <property type="nucleotide sequence ID" value="NZ_BJLV01000007.1"/>
</dbReference>
<evidence type="ECO:0000313" key="13">
    <source>
        <dbReference type="Proteomes" id="UP000236514"/>
    </source>
</evidence>
<dbReference type="Proteomes" id="UP000094714">
    <property type="component" value="Chromosome"/>
</dbReference>
<evidence type="ECO:0000313" key="9">
    <source>
        <dbReference type="EMBL" id="APU45618.1"/>
    </source>
</evidence>
<keyword evidence="2" id="KW-0805">Transcription regulation</keyword>
<evidence type="ECO:0000256" key="5">
    <source>
        <dbReference type="ARBA" id="ARBA00023163"/>
    </source>
</evidence>
<dbReference type="InterPro" id="IPR013325">
    <property type="entry name" value="RNA_pol_sigma_r2"/>
</dbReference>
<keyword evidence="3" id="KW-0731">Sigma factor</keyword>
<dbReference type="InterPro" id="IPR039425">
    <property type="entry name" value="RNA_pol_sigma-70-like"/>
</dbReference>
<dbReference type="EMBL" id="CP019030">
    <property type="protein sequence ID" value="APU45618.1"/>
    <property type="molecule type" value="Genomic_DNA"/>
</dbReference>
<evidence type="ECO:0000256" key="4">
    <source>
        <dbReference type="ARBA" id="ARBA00023125"/>
    </source>
</evidence>
<evidence type="ECO:0000259" key="6">
    <source>
        <dbReference type="Pfam" id="PF04542"/>
    </source>
</evidence>
<gene>
    <name evidence="9" type="ORF">BUW47_03780</name>
    <name evidence="10" type="ORF">C1Y38_01660</name>
    <name evidence="8" type="ORF">LACFE_CDS1144</name>
</gene>
<dbReference type="Pfam" id="PF04542">
    <property type="entry name" value="Sigma70_r2"/>
    <property type="match status" value="1"/>
</dbReference>
<evidence type="ECO:0000313" key="8">
    <source>
        <dbReference type="EMBL" id="AOR74598.1"/>
    </source>
</evidence>
<dbReference type="PANTHER" id="PTHR43133:SF8">
    <property type="entry name" value="RNA POLYMERASE SIGMA FACTOR HI_1459-RELATED"/>
    <property type="match status" value="1"/>
</dbReference>
<dbReference type="InterPro" id="IPR013249">
    <property type="entry name" value="RNA_pol_sigma70_r4_t2"/>
</dbReference>
<dbReference type="InterPro" id="IPR013324">
    <property type="entry name" value="RNA_pol_sigma_r3/r4-like"/>
</dbReference>
<name>A0A0F4HCD3_LIMFE</name>
<dbReference type="InterPro" id="IPR014284">
    <property type="entry name" value="RNA_pol_sigma-70_dom"/>
</dbReference>
<dbReference type="OrthoDB" id="1767844at2"/>
<evidence type="ECO:0000256" key="3">
    <source>
        <dbReference type="ARBA" id="ARBA00023082"/>
    </source>
</evidence>
<evidence type="ECO:0000313" key="10">
    <source>
        <dbReference type="EMBL" id="PNV58619.1"/>
    </source>
</evidence>
<proteinExistence type="inferred from homology"/>
<dbReference type="PATRIC" id="fig|1613.112.peg.1200"/>
<dbReference type="AlphaFoldDB" id="A0A0F4HCD3"/>
<protein>
    <submittedName>
        <fullName evidence="8">RNA polymerase sigma-30 factor</fullName>
    </submittedName>
    <submittedName>
        <fullName evidence="9">RNA polymerase subunit sigma-30</fullName>
    </submittedName>
    <submittedName>
        <fullName evidence="10">Sigma-70 family RNA polymerase sigma factor</fullName>
    </submittedName>
</protein>
<dbReference type="NCBIfam" id="TIGR02937">
    <property type="entry name" value="sigma70-ECF"/>
    <property type="match status" value="1"/>
</dbReference>
<keyword evidence="5" id="KW-0804">Transcription</keyword>
<evidence type="ECO:0000256" key="1">
    <source>
        <dbReference type="ARBA" id="ARBA00010641"/>
    </source>
</evidence>
<dbReference type="InterPro" id="IPR007627">
    <property type="entry name" value="RNA_pol_sigma70_r2"/>
</dbReference>
<dbReference type="GO" id="GO:0016987">
    <property type="term" value="F:sigma factor activity"/>
    <property type="evidence" value="ECO:0007669"/>
    <property type="project" value="UniProtKB-KW"/>
</dbReference>
<dbReference type="Proteomes" id="UP000185427">
    <property type="component" value="Chromosome"/>
</dbReference>
<evidence type="ECO:0000259" key="7">
    <source>
        <dbReference type="Pfam" id="PF08281"/>
    </source>
</evidence>
<dbReference type="Pfam" id="PF08281">
    <property type="entry name" value="Sigma70_r4_2"/>
    <property type="match status" value="1"/>
</dbReference>
<evidence type="ECO:0000256" key="2">
    <source>
        <dbReference type="ARBA" id="ARBA00023015"/>
    </source>
</evidence>
<organism evidence="10 13">
    <name type="scientific">Limosilactobacillus fermentum</name>
    <name type="common">Lactobacillus fermentum</name>
    <dbReference type="NCBI Taxonomy" id="1613"/>
    <lineage>
        <taxon>Bacteria</taxon>
        <taxon>Bacillati</taxon>
        <taxon>Bacillota</taxon>
        <taxon>Bacilli</taxon>
        <taxon>Lactobacillales</taxon>
        <taxon>Lactobacillaceae</taxon>
        <taxon>Limosilactobacillus</taxon>
    </lineage>
</organism>
<evidence type="ECO:0000313" key="12">
    <source>
        <dbReference type="Proteomes" id="UP000185427"/>
    </source>
</evidence>
<dbReference type="InterPro" id="IPR036388">
    <property type="entry name" value="WH-like_DNA-bd_sf"/>
</dbReference>
<evidence type="ECO:0000313" key="11">
    <source>
        <dbReference type="Proteomes" id="UP000094714"/>
    </source>
</evidence>
<reference evidence="8 11" key="1">
    <citation type="submission" date="2016-09" db="EMBL/GenBank/DDBJ databases">
        <title>Genome Sequence of the Lactobacillus fermentum strain NCC2970 (CNCM I-5068).</title>
        <authorList>
            <person name="Barretto C."/>
            <person name="Ngom-Bru C."/>
            <person name="Genevaz A."/>
            <person name="Fournier C."/>
            <person name="Moine D."/>
            <person name="Kassam M."/>
            <person name="Iltis A."/>
            <person name="Sagory-Zalkind P."/>
            <person name="Faucherand G."/>
            <person name="Descombes P."/>
            <person name="Duboux S."/>
        </authorList>
    </citation>
    <scope>NUCLEOTIDE SEQUENCE [LARGE SCALE GENOMIC DNA]</scope>
    <source>
        <strain evidence="8 11">NCC2970</strain>
    </source>
</reference>
<dbReference type="SUPFAM" id="SSF88659">
    <property type="entry name" value="Sigma3 and sigma4 domains of RNA polymerase sigma factors"/>
    <property type="match status" value="1"/>
</dbReference>
<dbReference type="SUPFAM" id="SSF88946">
    <property type="entry name" value="Sigma2 domain of RNA polymerase sigma factors"/>
    <property type="match status" value="1"/>
</dbReference>
<dbReference type="EMBL" id="CP017151">
    <property type="protein sequence ID" value="AOR74598.1"/>
    <property type="molecule type" value="Genomic_DNA"/>
</dbReference>
<dbReference type="Gene3D" id="1.10.10.10">
    <property type="entry name" value="Winged helix-like DNA-binding domain superfamily/Winged helix DNA-binding domain"/>
    <property type="match status" value="1"/>
</dbReference>
<dbReference type="Gene3D" id="1.10.1740.10">
    <property type="match status" value="1"/>
</dbReference>
<accession>A0A0F4HCD3</accession>
<comment type="similarity">
    <text evidence="1">Belongs to the sigma-70 factor family. ECF subfamily.</text>
</comment>
<reference evidence="9 12" key="2">
    <citation type="submission" date="2016-12" db="EMBL/GenBank/DDBJ databases">
        <title>Complete Genome Sequence of Lactobacillus fermentum Strain SNUV175, a Probiotic for Treatment of Bacterial Vaginosis.</title>
        <authorList>
            <person name="Lee S."/>
            <person name="You H.J."/>
            <person name="Kwon B."/>
            <person name="Ko G."/>
        </authorList>
    </citation>
    <scope>NUCLEOTIDE SEQUENCE [LARGE SCALE GENOMIC DNA]</scope>
    <source>
        <strain evidence="9 12">SNUV175</strain>
    </source>
</reference>
<feature type="domain" description="RNA polymerase sigma-70 region 2" evidence="6">
    <location>
        <begin position="31"/>
        <end position="99"/>
    </location>
</feature>
<dbReference type="GO" id="GO:0003677">
    <property type="term" value="F:DNA binding"/>
    <property type="evidence" value="ECO:0007669"/>
    <property type="project" value="UniProtKB-KW"/>
</dbReference>
<dbReference type="EMBL" id="POTQ01000002">
    <property type="protein sequence ID" value="PNV58619.1"/>
    <property type="molecule type" value="Genomic_DNA"/>
</dbReference>
<dbReference type="GO" id="GO:0006352">
    <property type="term" value="P:DNA-templated transcription initiation"/>
    <property type="evidence" value="ECO:0007669"/>
    <property type="project" value="InterPro"/>
</dbReference>
<reference evidence="10 13" key="3">
    <citation type="submission" date="2018-01" db="EMBL/GenBank/DDBJ databases">
        <title>Draft genome sequence of the feruloyl esterase-producing strain Lactobacillus fermentum CRL 1446, isolated from artisanal goat milk cheese.</title>
        <authorList>
            <person name="Abeijon Mukdsi M.C."/>
            <person name="Saavedra L."/>
            <person name="Gauffin Cano M.P."/>
            <person name="Hebert E.M."/>
            <person name="Medina R.B."/>
        </authorList>
    </citation>
    <scope>NUCLEOTIDE SEQUENCE [LARGE SCALE GENOMIC DNA]</scope>
    <source>
        <strain evidence="10 13">CRL 1446</strain>
    </source>
</reference>
<feature type="domain" description="RNA polymerase sigma factor 70 region 4 type 2" evidence="7">
    <location>
        <begin position="139"/>
        <end position="187"/>
    </location>
</feature>